<proteinExistence type="predicted"/>
<evidence type="ECO:0000313" key="3">
    <source>
        <dbReference type="Proteomes" id="UP000466517"/>
    </source>
</evidence>
<dbReference type="KEGG" id="mmag:MMAD_08400"/>
<dbReference type="AlphaFoldDB" id="A0A7I7XB66"/>
<evidence type="ECO:0000313" key="2">
    <source>
        <dbReference type="EMBL" id="BBZ26545.1"/>
    </source>
</evidence>
<dbReference type="InterPro" id="IPR019719">
    <property type="entry name" value="DUF2599"/>
</dbReference>
<dbReference type="Pfam" id="PF10783">
    <property type="entry name" value="DUF2599"/>
    <property type="match status" value="1"/>
</dbReference>
<dbReference type="Proteomes" id="UP000466517">
    <property type="component" value="Chromosome"/>
</dbReference>
<evidence type="ECO:0000256" key="1">
    <source>
        <dbReference type="SAM" id="SignalP"/>
    </source>
</evidence>
<gene>
    <name evidence="2" type="ORF">MMAD_08400</name>
</gene>
<reference evidence="2 3" key="1">
    <citation type="journal article" date="2019" name="Emerg. Microbes Infect.">
        <title>Comprehensive subspecies identification of 175 nontuberculous mycobacteria species based on 7547 genomic profiles.</title>
        <authorList>
            <person name="Matsumoto Y."/>
            <person name="Kinjo T."/>
            <person name="Motooka D."/>
            <person name="Nabeya D."/>
            <person name="Jung N."/>
            <person name="Uechi K."/>
            <person name="Horii T."/>
            <person name="Iida T."/>
            <person name="Fujita J."/>
            <person name="Nakamura S."/>
        </authorList>
    </citation>
    <scope>NUCLEOTIDE SEQUENCE [LARGE SCALE GENOMIC DNA]</scope>
    <source>
        <strain evidence="2 3">JCM 13574</strain>
    </source>
</reference>
<name>A0A7I7XB66_9MYCO</name>
<organism evidence="2 3">
    <name type="scientific">Mycolicibacterium madagascariense</name>
    <dbReference type="NCBI Taxonomy" id="212765"/>
    <lineage>
        <taxon>Bacteria</taxon>
        <taxon>Bacillati</taxon>
        <taxon>Actinomycetota</taxon>
        <taxon>Actinomycetes</taxon>
        <taxon>Mycobacteriales</taxon>
        <taxon>Mycobacteriaceae</taxon>
        <taxon>Mycolicibacterium</taxon>
    </lineage>
</organism>
<feature type="chain" id="PRO_5038577816" description="DUF2599 domain-containing protein" evidence="1">
    <location>
        <begin position="25"/>
        <end position="145"/>
    </location>
</feature>
<keyword evidence="1" id="KW-0732">Signal</keyword>
<protein>
    <recommendedName>
        <fullName evidence="4">DUF2599 domain-containing protein</fullName>
    </recommendedName>
</protein>
<sequence length="145" mass="15448">MLHLFAAVAAAVVLAGVMATGVVATGQAPTAAADPAAAPPFIDHTEWTHWNGLSSLHVYPTAAGRRAAAEFNEDAQGQEAWTEVLRLSPDADTPGMRAQFLCHWAFAEKVQPGKTSWNLEPWRPVVSDQTMVDTRCNPGGAEEPS</sequence>
<evidence type="ECO:0008006" key="4">
    <source>
        <dbReference type="Google" id="ProtNLM"/>
    </source>
</evidence>
<dbReference type="EMBL" id="AP022610">
    <property type="protein sequence ID" value="BBZ26545.1"/>
    <property type="molecule type" value="Genomic_DNA"/>
</dbReference>
<accession>A0A7I7XB66</accession>
<feature type="signal peptide" evidence="1">
    <location>
        <begin position="1"/>
        <end position="24"/>
    </location>
</feature>
<keyword evidence="3" id="KW-1185">Reference proteome</keyword>